<dbReference type="eggNOG" id="COG3290">
    <property type="taxonomic scope" value="Bacteria"/>
</dbReference>
<gene>
    <name evidence="5" type="ORF">ET33_21890</name>
</gene>
<evidence type="ECO:0000256" key="2">
    <source>
        <dbReference type="ARBA" id="ARBA00022679"/>
    </source>
</evidence>
<evidence type="ECO:0000313" key="5">
    <source>
        <dbReference type="EMBL" id="KEQ22567.1"/>
    </source>
</evidence>
<dbReference type="GO" id="GO:0000155">
    <property type="term" value="F:phosphorelay sensor kinase activity"/>
    <property type="evidence" value="ECO:0007669"/>
    <property type="project" value="InterPro"/>
</dbReference>
<keyword evidence="3" id="KW-0418">Kinase</keyword>
<sequence>MPHSVLYWEDKGRTGTERVSVTSNAQGRTNDVQFYDAAKPVTALGALLDGPDSDIRLIRLFNHYRHDWMNDIQILMGYVQLKKYDKLTPLMEKIKEKVRQESYVSKLGIPSLIVHLLTFQAEVKELRLEMALEQEIHLQELMQPQEAADAVMALLACFREEAGDSRDEENVLELRLARMNDRLKLTARYEGKYAAQRLQRKEKSLKELHESLETYYGEHTAVWTLWWSYRH</sequence>
<evidence type="ECO:0000259" key="4">
    <source>
        <dbReference type="Pfam" id="PF14689"/>
    </source>
</evidence>
<accession>A0A081NVU4</accession>
<dbReference type="EMBL" id="JNVM01000033">
    <property type="protein sequence ID" value="KEQ22567.1"/>
    <property type="molecule type" value="Genomic_DNA"/>
</dbReference>
<evidence type="ECO:0000256" key="1">
    <source>
        <dbReference type="ARBA" id="ARBA00022553"/>
    </source>
</evidence>
<evidence type="ECO:0000313" key="6">
    <source>
        <dbReference type="Proteomes" id="UP000028123"/>
    </source>
</evidence>
<evidence type="ECO:0000256" key="3">
    <source>
        <dbReference type="ARBA" id="ARBA00022777"/>
    </source>
</evidence>
<reference evidence="5 6" key="1">
    <citation type="submission" date="2014-06" db="EMBL/GenBank/DDBJ databases">
        <title>Draft genome sequence of Paenibacillus sp. MSt1.</title>
        <authorList>
            <person name="Aw Y.K."/>
            <person name="Ong K.S."/>
            <person name="Gan H.M."/>
            <person name="Lee S.M."/>
        </authorList>
    </citation>
    <scope>NUCLEOTIDE SEQUENCE [LARGE SCALE GENOMIC DNA]</scope>
    <source>
        <strain evidence="5 6">MSt1</strain>
    </source>
</reference>
<keyword evidence="1" id="KW-0597">Phosphoprotein</keyword>
<dbReference type="InterPro" id="IPR016120">
    <property type="entry name" value="Sig_transdc_His_kin_SpoOB"/>
</dbReference>
<keyword evidence="6" id="KW-1185">Reference proteome</keyword>
<dbReference type="SUPFAM" id="SSF55890">
    <property type="entry name" value="Sporulation response regulatory protein Spo0B"/>
    <property type="match status" value="1"/>
</dbReference>
<comment type="caution">
    <text evidence="5">The sequence shown here is derived from an EMBL/GenBank/DDBJ whole genome shotgun (WGS) entry which is preliminary data.</text>
</comment>
<dbReference type="InterPro" id="IPR039506">
    <property type="entry name" value="SPOB_a"/>
</dbReference>
<dbReference type="AlphaFoldDB" id="A0A081NVU4"/>
<name>A0A081NVU4_9BACL</name>
<feature type="domain" description="SpoOB alpha-helical" evidence="4">
    <location>
        <begin position="57"/>
        <end position="107"/>
    </location>
</feature>
<dbReference type="Pfam" id="PF14689">
    <property type="entry name" value="SPOB_a"/>
    <property type="match status" value="1"/>
</dbReference>
<proteinExistence type="predicted"/>
<organism evidence="5 6">
    <name type="scientific">Paenibacillus tyrfis</name>
    <dbReference type="NCBI Taxonomy" id="1501230"/>
    <lineage>
        <taxon>Bacteria</taxon>
        <taxon>Bacillati</taxon>
        <taxon>Bacillota</taxon>
        <taxon>Bacilli</taxon>
        <taxon>Bacillales</taxon>
        <taxon>Paenibacillaceae</taxon>
        <taxon>Paenibacillus</taxon>
    </lineage>
</organism>
<dbReference type="Gene3D" id="1.10.287.130">
    <property type="match status" value="1"/>
</dbReference>
<protein>
    <recommendedName>
        <fullName evidence="4">SpoOB alpha-helical domain-containing protein</fullName>
    </recommendedName>
</protein>
<dbReference type="Proteomes" id="UP000028123">
    <property type="component" value="Unassembled WGS sequence"/>
</dbReference>
<keyword evidence="2" id="KW-0808">Transferase</keyword>
<dbReference type="OrthoDB" id="2375606at2"/>